<proteinExistence type="predicted"/>
<evidence type="ECO:0000313" key="2">
    <source>
        <dbReference type="Proteomes" id="UP000237271"/>
    </source>
</evidence>
<dbReference type="EMBL" id="NCKW01009701">
    <property type="protein sequence ID" value="POM66204.1"/>
    <property type="molecule type" value="Genomic_DNA"/>
</dbReference>
<comment type="caution">
    <text evidence="1">The sequence shown here is derived from an EMBL/GenBank/DDBJ whole genome shotgun (WGS) entry which is preliminary data.</text>
</comment>
<sequence length="164" mass="18788">MVHDRASELFVPVFYILSTSRTGDARWDMMHFVLQAIDQQLSLTEVICDYEYALIEAAKTEFRDASRLCEAEFIVAMTKGVADMLIVVNPEHVRTRGVKWTRLEIQRQVCPATGWHTRGRVRRVPREVIELSVPVDLSEELNNTAEVEAKSHEEHVTYPATDAM</sequence>
<dbReference type="AlphaFoldDB" id="A0A2P4XKZ2"/>
<dbReference type="Proteomes" id="UP000237271">
    <property type="component" value="Unassembled WGS sequence"/>
</dbReference>
<dbReference type="OrthoDB" id="10569622at2759"/>
<organism evidence="1 2">
    <name type="scientific">Phytophthora palmivora</name>
    <dbReference type="NCBI Taxonomy" id="4796"/>
    <lineage>
        <taxon>Eukaryota</taxon>
        <taxon>Sar</taxon>
        <taxon>Stramenopiles</taxon>
        <taxon>Oomycota</taxon>
        <taxon>Peronosporomycetes</taxon>
        <taxon>Peronosporales</taxon>
        <taxon>Peronosporaceae</taxon>
        <taxon>Phytophthora</taxon>
    </lineage>
</organism>
<keyword evidence="2" id="KW-1185">Reference proteome</keyword>
<name>A0A2P4XKZ2_9STRA</name>
<reference evidence="1 2" key="1">
    <citation type="journal article" date="2017" name="Genome Biol. Evol.">
        <title>Phytophthora megakarya and P. palmivora, closely related causal agents of cacao black pod rot, underwent increases in genome sizes and gene numbers by different mechanisms.</title>
        <authorList>
            <person name="Ali S.S."/>
            <person name="Shao J."/>
            <person name="Lary D.J."/>
            <person name="Kronmiller B."/>
            <person name="Shen D."/>
            <person name="Strem M.D."/>
            <person name="Amoako-Attah I."/>
            <person name="Akrofi A.Y."/>
            <person name="Begoude B.A."/>
            <person name="Ten Hoopen G.M."/>
            <person name="Coulibaly K."/>
            <person name="Kebe B.I."/>
            <person name="Melnick R.L."/>
            <person name="Guiltinan M.J."/>
            <person name="Tyler B.M."/>
            <person name="Meinhardt L.W."/>
            <person name="Bailey B.A."/>
        </authorList>
    </citation>
    <scope>NUCLEOTIDE SEQUENCE [LARGE SCALE GENOMIC DNA]</scope>
    <source>
        <strain evidence="2">sbr112.9</strain>
    </source>
</reference>
<protein>
    <recommendedName>
        <fullName evidence="3">MULE transposase domain-containing protein</fullName>
    </recommendedName>
</protein>
<gene>
    <name evidence="1" type="ORF">PHPALM_17973</name>
</gene>
<accession>A0A2P4XKZ2</accession>
<evidence type="ECO:0008006" key="3">
    <source>
        <dbReference type="Google" id="ProtNLM"/>
    </source>
</evidence>
<evidence type="ECO:0000313" key="1">
    <source>
        <dbReference type="EMBL" id="POM66204.1"/>
    </source>
</evidence>